<accession>A0ABV3L184</accession>
<dbReference type="InterPro" id="IPR037523">
    <property type="entry name" value="VOC_core"/>
</dbReference>
<dbReference type="InterPro" id="IPR004360">
    <property type="entry name" value="Glyas_Fos-R_dOase_dom"/>
</dbReference>
<comment type="caution">
    <text evidence="2">The sequence shown here is derived from an EMBL/GenBank/DDBJ whole genome shotgun (WGS) entry which is preliminary data.</text>
</comment>
<protein>
    <submittedName>
        <fullName evidence="2">VOC family protein</fullName>
    </submittedName>
</protein>
<dbReference type="RefSeq" id="WP_366190713.1">
    <property type="nucleotide sequence ID" value="NZ_JBFBVU010000001.1"/>
</dbReference>
<name>A0ABV3L184_9RHOB</name>
<evidence type="ECO:0000313" key="2">
    <source>
        <dbReference type="EMBL" id="MEV8465309.1"/>
    </source>
</evidence>
<keyword evidence="3" id="KW-1185">Reference proteome</keyword>
<dbReference type="PANTHER" id="PTHR21366">
    <property type="entry name" value="GLYOXALASE FAMILY PROTEIN"/>
    <property type="match status" value="1"/>
</dbReference>
<dbReference type="PANTHER" id="PTHR21366:SF22">
    <property type="entry name" value="VOC DOMAIN-CONTAINING PROTEIN"/>
    <property type="match status" value="1"/>
</dbReference>
<reference evidence="2 3" key="1">
    <citation type="submission" date="2024-07" db="EMBL/GenBank/DDBJ databases">
        <authorList>
            <person name="Kang M."/>
        </authorList>
    </citation>
    <scope>NUCLEOTIDE SEQUENCE [LARGE SCALE GENOMIC DNA]</scope>
    <source>
        <strain evidence="2 3">DFM31</strain>
    </source>
</reference>
<evidence type="ECO:0000313" key="3">
    <source>
        <dbReference type="Proteomes" id="UP001553161"/>
    </source>
</evidence>
<dbReference type="Proteomes" id="UP001553161">
    <property type="component" value="Unassembled WGS sequence"/>
</dbReference>
<dbReference type="Pfam" id="PF00903">
    <property type="entry name" value="Glyoxalase"/>
    <property type="match status" value="1"/>
</dbReference>
<dbReference type="InterPro" id="IPR029068">
    <property type="entry name" value="Glyas_Bleomycin-R_OHBP_Dase"/>
</dbReference>
<dbReference type="PROSITE" id="PS51819">
    <property type="entry name" value="VOC"/>
    <property type="match status" value="1"/>
</dbReference>
<proteinExistence type="predicted"/>
<dbReference type="EMBL" id="JBFBVU010000001">
    <property type="protein sequence ID" value="MEV8465309.1"/>
    <property type="molecule type" value="Genomic_DNA"/>
</dbReference>
<evidence type="ECO:0000259" key="1">
    <source>
        <dbReference type="PROSITE" id="PS51819"/>
    </source>
</evidence>
<feature type="domain" description="VOC" evidence="1">
    <location>
        <begin position="6"/>
        <end position="131"/>
    </location>
</feature>
<dbReference type="SUPFAM" id="SSF54593">
    <property type="entry name" value="Glyoxalase/Bleomycin resistance protein/Dihydroxybiphenyl dioxygenase"/>
    <property type="match status" value="1"/>
</dbReference>
<sequence>MLRPTSILETVLYVDLLDRAEAFYLEVIGLELLHSDPRMRALDVNGRGVLLLFQRGATTKDVDTPFGKIPAHDGQGPGHMAFAIGAEDLDLWRDRLAEEGIAVESEVAWPRGGRSLYFRDPDGHCIELATPGLWQGY</sequence>
<organism evidence="2 3">
    <name type="scientific">Meridianimarinicoccus marinus</name>
    <dbReference type="NCBI Taxonomy" id="3231483"/>
    <lineage>
        <taxon>Bacteria</taxon>
        <taxon>Pseudomonadati</taxon>
        <taxon>Pseudomonadota</taxon>
        <taxon>Alphaproteobacteria</taxon>
        <taxon>Rhodobacterales</taxon>
        <taxon>Paracoccaceae</taxon>
        <taxon>Meridianimarinicoccus</taxon>
    </lineage>
</organism>
<dbReference type="Gene3D" id="3.10.180.10">
    <property type="entry name" value="2,3-Dihydroxybiphenyl 1,2-Dioxygenase, domain 1"/>
    <property type="match status" value="1"/>
</dbReference>
<dbReference type="InterPro" id="IPR050383">
    <property type="entry name" value="GlyoxalaseI/FosfomycinResist"/>
</dbReference>
<gene>
    <name evidence="2" type="ORF">AB0T83_00755</name>
</gene>